<comment type="similarity">
    <text evidence="2">Belongs to the MiT/TFE family.</text>
</comment>
<dbReference type="GO" id="GO:1901098">
    <property type="term" value="P:positive regulation of autophagosome maturation"/>
    <property type="evidence" value="ECO:0007669"/>
    <property type="project" value="EnsemblMetazoa"/>
</dbReference>
<dbReference type="SUPFAM" id="SSF47459">
    <property type="entry name" value="HLH, helix-loop-helix DNA-binding domain"/>
    <property type="match status" value="1"/>
</dbReference>
<keyword evidence="5" id="KW-0804">Transcription</keyword>
<reference evidence="9 10" key="1">
    <citation type="journal article" date="2007" name="Nature">
        <title>Evolution of genes and genomes on the Drosophila phylogeny.</title>
        <authorList>
            <consortium name="Drosophila 12 Genomes Consortium"/>
            <person name="Clark A.G."/>
            <person name="Eisen M.B."/>
            <person name="Smith D.R."/>
            <person name="Bergman C.M."/>
            <person name="Oliver B."/>
            <person name="Markow T.A."/>
            <person name="Kaufman T.C."/>
            <person name="Kellis M."/>
            <person name="Gelbart W."/>
            <person name="Iyer V.N."/>
            <person name="Pollard D.A."/>
            <person name="Sackton T.B."/>
            <person name="Larracuente A.M."/>
            <person name="Singh N.D."/>
            <person name="Abad J.P."/>
            <person name="Abt D.N."/>
            <person name="Adryan B."/>
            <person name="Aguade M."/>
            <person name="Akashi H."/>
            <person name="Anderson W.W."/>
            <person name="Aquadro C.F."/>
            <person name="Ardell D.H."/>
            <person name="Arguello R."/>
            <person name="Artieri C.G."/>
            <person name="Barbash D.A."/>
            <person name="Barker D."/>
            <person name="Barsanti P."/>
            <person name="Batterham P."/>
            <person name="Batzoglou S."/>
            <person name="Begun D."/>
            <person name="Bhutkar A."/>
            <person name="Blanco E."/>
            <person name="Bosak S.A."/>
            <person name="Bradley R.K."/>
            <person name="Brand A.D."/>
            <person name="Brent M.R."/>
            <person name="Brooks A.N."/>
            <person name="Brown R.H."/>
            <person name="Butlin R.K."/>
            <person name="Caggese C."/>
            <person name="Calvi B.R."/>
            <person name="Bernardo de Carvalho A."/>
            <person name="Caspi A."/>
            <person name="Castrezana S."/>
            <person name="Celniker S.E."/>
            <person name="Chang J.L."/>
            <person name="Chapple C."/>
            <person name="Chatterji S."/>
            <person name="Chinwalla A."/>
            <person name="Civetta A."/>
            <person name="Clifton S.W."/>
            <person name="Comeron J.M."/>
            <person name="Costello J.C."/>
            <person name="Coyne J.A."/>
            <person name="Daub J."/>
            <person name="David R.G."/>
            <person name="Delcher A.L."/>
            <person name="Delehaunty K."/>
            <person name="Do C.B."/>
            <person name="Ebling H."/>
            <person name="Edwards K."/>
            <person name="Eickbush T."/>
            <person name="Evans J.D."/>
            <person name="Filipski A."/>
            <person name="Findeiss S."/>
            <person name="Freyhult E."/>
            <person name="Fulton L."/>
            <person name="Fulton R."/>
            <person name="Garcia A.C."/>
            <person name="Gardiner A."/>
            <person name="Garfield D.A."/>
            <person name="Garvin B.E."/>
            <person name="Gibson G."/>
            <person name="Gilbert D."/>
            <person name="Gnerre S."/>
            <person name="Godfrey J."/>
            <person name="Good R."/>
            <person name="Gotea V."/>
            <person name="Gravely B."/>
            <person name="Greenberg A.J."/>
            <person name="Griffiths-Jones S."/>
            <person name="Gross S."/>
            <person name="Guigo R."/>
            <person name="Gustafson E.A."/>
            <person name="Haerty W."/>
            <person name="Hahn M.W."/>
            <person name="Halligan D.L."/>
            <person name="Halpern A.L."/>
            <person name="Halter G.M."/>
            <person name="Han M.V."/>
            <person name="Heger A."/>
            <person name="Hillier L."/>
            <person name="Hinrichs A.S."/>
            <person name="Holmes I."/>
            <person name="Hoskins R.A."/>
            <person name="Hubisz M.J."/>
            <person name="Hultmark D."/>
            <person name="Huntley M.A."/>
            <person name="Jaffe D.B."/>
            <person name="Jagadeeshan S."/>
            <person name="Jeck W.R."/>
            <person name="Johnson J."/>
            <person name="Jones C.D."/>
            <person name="Jordan W.C."/>
            <person name="Karpen G.H."/>
            <person name="Kataoka E."/>
            <person name="Keightley P.D."/>
            <person name="Kheradpour P."/>
            <person name="Kirkness E.F."/>
            <person name="Koerich L.B."/>
            <person name="Kristiansen K."/>
            <person name="Kudrna D."/>
            <person name="Kulathinal R.J."/>
            <person name="Kumar S."/>
            <person name="Kwok R."/>
            <person name="Lander E."/>
            <person name="Langley C.H."/>
            <person name="Lapoint R."/>
            <person name="Lazzaro B.P."/>
            <person name="Lee S.J."/>
            <person name="Levesque L."/>
            <person name="Li R."/>
            <person name="Lin C.F."/>
            <person name="Lin M.F."/>
            <person name="Lindblad-Toh K."/>
            <person name="Llopart A."/>
            <person name="Long M."/>
            <person name="Low L."/>
            <person name="Lozovsky E."/>
            <person name="Lu J."/>
            <person name="Luo M."/>
            <person name="Machado C.A."/>
            <person name="Makalowski W."/>
            <person name="Marzo M."/>
            <person name="Matsuda M."/>
            <person name="Matzkin L."/>
            <person name="McAllister B."/>
            <person name="McBride C.S."/>
            <person name="McKernan B."/>
            <person name="McKernan K."/>
            <person name="Mendez-Lago M."/>
            <person name="Minx P."/>
            <person name="Mollenhauer M.U."/>
            <person name="Montooth K."/>
            <person name="Mount S.M."/>
            <person name="Mu X."/>
            <person name="Myers E."/>
            <person name="Negre B."/>
            <person name="Newfeld S."/>
            <person name="Nielsen R."/>
            <person name="Noor M.A."/>
            <person name="O'Grady P."/>
            <person name="Pachter L."/>
            <person name="Papaceit M."/>
            <person name="Parisi M.J."/>
            <person name="Parisi M."/>
            <person name="Parts L."/>
            <person name="Pedersen J.S."/>
            <person name="Pesole G."/>
            <person name="Phillippy A.M."/>
            <person name="Ponting C.P."/>
            <person name="Pop M."/>
            <person name="Porcelli D."/>
            <person name="Powell J.R."/>
            <person name="Prohaska S."/>
            <person name="Pruitt K."/>
            <person name="Puig M."/>
            <person name="Quesneville H."/>
            <person name="Ram K.R."/>
            <person name="Rand D."/>
            <person name="Rasmussen M.D."/>
            <person name="Reed L.K."/>
            <person name="Reenan R."/>
            <person name="Reily A."/>
            <person name="Remington K.A."/>
            <person name="Rieger T.T."/>
            <person name="Ritchie M.G."/>
            <person name="Robin C."/>
            <person name="Rogers Y.H."/>
            <person name="Rohde C."/>
            <person name="Rozas J."/>
            <person name="Rubenfield M.J."/>
            <person name="Ruiz A."/>
            <person name="Russo S."/>
            <person name="Salzberg S.L."/>
            <person name="Sanchez-Gracia A."/>
            <person name="Saranga D.J."/>
            <person name="Sato H."/>
            <person name="Schaeffer S.W."/>
            <person name="Schatz M.C."/>
            <person name="Schlenke T."/>
            <person name="Schwartz R."/>
            <person name="Segarra C."/>
            <person name="Singh R.S."/>
            <person name="Sirot L."/>
            <person name="Sirota M."/>
            <person name="Sisneros N.B."/>
            <person name="Smith C.D."/>
            <person name="Smith T.F."/>
            <person name="Spieth J."/>
            <person name="Stage D.E."/>
            <person name="Stark A."/>
            <person name="Stephan W."/>
            <person name="Strausberg R.L."/>
            <person name="Strempel S."/>
            <person name="Sturgill D."/>
            <person name="Sutton G."/>
            <person name="Sutton G.G."/>
            <person name="Tao W."/>
            <person name="Teichmann S."/>
            <person name="Tobari Y.N."/>
            <person name="Tomimura Y."/>
            <person name="Tsolas J.M."/>
            <person name="Valente V.L."/>
            <person name="Venter E."/>
            <person name="Venter J.C."/>
            <person name="Vicario S."/>
            <person name="Vieira F.G."/>
            <person name="Vilella A.J."/>
            <person name="Villasante A."/>
            <person name="Walenz B."/>
            <person name="Wang J."/>
            <person name="Wasserman M."/>
            <person name="Watts T."/>
            <person name="Wilson D."/>
            <person name="Wilson R.K."/>
            <person name="Wing R.A."/>
            <person name="Wolfner M.F."/>
            <person name="Wong A."/>
            <person name="Wong G.K."/>
            <person name="Wu C.I."/>
            <person name="Wu G."/>
            <person name="Yamamoto D."/>
            <person name="Yang H.P."/>
            <person name="Yang S.P."/>
            <person name="Yorke J.A."/>
            <person name="Yoshida K."/>
            <person name="Zdobnov E."/>
            <person name="Zhang P."/>
            <person name="Zhang Y."/>
            <person name="Zimin A.V."/>
            <person name="Baldwin J."/>
            <person name="Abdouelleil A."/>
            <person name="Abdulkadir J."/>
            <person name="Abebe A."/>
            <person name="Abera B."/>
            <person name="Abreu J."/>
            <person name="Acer S.C."/>
            <person name="Aftuck L."/>
            <person name="Alexander A."/>
            <person name="An P."/>
            <person name="Anderson E."/>
            <person name="Anderson S."/>
            <person name="Arachi H."/>
            <person name="Azer M."/>
            <person name="Bachantsang P."/>
            <person name="Barry A."/>
            <person name="Bayul T."/>
            <person name="Berlin A."/>
            <person name="Bessette D."/>
            <person name="Bloom T."/>
            <person name="Blye J."/>
            <person name="Boguslavskiy L."/>
            <person name="Bonnet C."/>
            <person name="Boukhgalter B."/>
            <person name="Bourzgui I."/>
            <person name="Brown A."/>
            <person name="Cahill P."/>
            <person name="Channer S."/>
            <person name="Cheshatsang Y."/>
            <person name="Chuda L."/>
            <person name="Citroen M."/>
            <person name="Collymore A."/>
            <person name="Cooke P."/>
            <person name="Costello M."/>
            <person name="D'Aco K."/>
            <person name="Daza R."/>
            <person name="De Haan G."/>
            <person name="DeGray S."/>
            <person name="DeMaso C."/>
            <person name="Dhargay N."/>
            <person name="Dooley K."/>
            <person name="Dooley E."/>
            <person name="Doricent M."/>
            <person name="Dorje P."/>
            <person name="Dorjee K."/>
            <person name="Dupes A."/>
            <person name="Elong R."/>
            <person name="Falk J."/>
            <person name="Farina A."/>
            <person name="Faro S."/>
            <person name="Ferguson D."/>
            <person name="Fisher S."/>
            <person name="Foley C.D."/>
            <person name="Franke A."/>
            <person name="Friedrich D."/>
            <person name="Gadbois L."/>
            <person name="Gearin G."/>
            <person name="Gearin C.R."/>
            <person name="Giannoukos G."/>
            <person name="Goode T."/>
            <person name="Graham J."/>
            <person name="Grandbois E."/>
            <person name="Grewal S."/>
            <person name="Gyaltsen K."/>
            <person name="Hafez N."/>
            <person name="Hagos B."/>
            <person name="Hall J."/>
            <person name="Henson C."/>
            <person name="Hollinger A."/>
            <person name="Honan T."/>
            <person name="Huard M.D."/>
            <person name="Hughes L."/>
            <person name="Hurhula B."/>
            <person name="Husby M.E."/>
            <person name="Kamat A."/>
            <person name="Kanga B."/>
            <person name="Kashin S."/>
            <person name="Khazanovich D."/>
            <person name="Kisner P."/>
            <person name="Lance K."/>
            <person name="Lara M."/>
            <person name="Lee W."/>
            <person name="Lennon N."/>
            <person name="Letendre F."/>
            <person name="LeVine R."/>
            <person name="Lipovsky A."/>
            <person name="Liu X."/>
            <person name="Liu J."/>
            <person name="Liu S."/>
            <person name="Lokyitsang T."/>
            <person name="Lokyitsang Y."/>
            <person name="Lubonja R."/>
            <person name="Lui A."/>
            <person name="MacDonald P."/>
            <person name="Magnisalis V."/>
            <person name="Maru K."/>
            <person name="Matthews C."/>
            <person name="McCusker W."/>
            <person name="McDonough S."/>
            <person name="Mehta T."/>
            <person name="Meldrim J."/>
            <person name="Meneus L."/>
            <person name="Mihai O."/>
            <person name="Mihalev A."/>
            <person name="Mihova T."/>
            <person name="Mittelman R."/>
            <person name="Mlenga V."/>
            <person name="Montmayeur A."/>
            <person name="Mulrain L."/>
            <person name="Navidi A."/>
            <person name="Naylor J."/>
            <person name="Negash T."/>
            <person name="Nguyen T."/>
            <person name="Nguyen N."/>
            <person name="Nicol R."/>
            <person name="Norbu C."/>
            <person name="Norbu N."/>
            <person name="Novod N."/>
            <person name="O'Neill B."/>
            <person name="Osman S."/>
            <person name="Markiewicz E."/>
            <person name="Oyono O.L."/>
            <person name="Patti C."/>
            <person name="Phunkhang P."/>
            <person name="Pierre F."/>
            <person name="Priest M."/>
            <person name="Raghuraman S."/>
            <person name="Rege F."/>
            <person name="Reyes R."/>
            <person name="Rise C."/>
            <person name="Rogov P."/>
            <person name="Ross K."/>
            <person name="Ryan E."/>
            <person name="Settipalli S."/>
            <person name="Shea T."/>
            <person name="Sherpa N."/>
            <person name="Shi L."/>
            <person name="Shih D."/>
            <person name="Sparrow T."/>
            <person name="Spaulding J."/>
            <person name="Stalker J."/>
            <person name="Stange-Thomann N."/>
            <person name="Stavropoulos S."/>
            <person name="Stone C."/>
            <person name="Strader C."/>
            <person name="Tesfaye S."/>
            <person name="Thomson T."/>
            <person name="Thoulutsang Y."/>
            <person name="Thoulutsang D."/>
            <person name="Topham K."/>
            <person name="Topping I."/>
            <person name="Tsamla T."/>
            <person name="Vassiliev H."/>
            <person name="Vo A."/>
            <person name="Wangchuk T."/>
            <person name="Wangdi T."/>
            <person name="Weiand M."/>
            <person name="Wilkinson J."/>
            <person name="Wilson A."/>
            <person name="Yadav S."/>
            <person name="Young G."/>
            <person name="Yu Q."/>
            <person name="Zembek L."/>
            <person name="Zhong D."/>
            <person name="Zimmer A."/>
            <person name="Zwirko Z."/>
            <person name="Jaffe D.B."/>
            <person name="Alvarez P."/>
            <person name="Brockman W."/>
            <person name="Butler J."/>
            <person name="Chin C."/>
            <person name="Gnerre S."/>
            <person name="Grabherr M."/>
            <person name="Kleber M."/>
            <person name="Mauceli E."/>
            <person name="MacCallum I."/>
        </authorList>
    </citation>
    <scope>NUCLEOTIDE SEQUENCE [LARGE SCALE GENOMIC DNA]</scope>
    <source>
        <strain evidence="10">Tai18E2 / Tucson 14021-0261.01</strain>
    </source>
</reference>
<feature type="domain" description="BHLH" evidence="8">
    <location>
        <begin position="512"/>
        <end position="571"/>
    </location>
</feature>
<accession>A0A0R1E710</accession>
<evidence type="ECO:0000256" key="4">
    <source>
        <dbReference type="ARBA" id="ARBA00023125"/>
    </source>
</evidence>
<evidence type="ECO:0000256" key="2">
    <source>
        <dbReference type="ARBA" id="ARBA00008289"/>
    </source>
</evidence>
<evidence type="ECO:0000256" key="1">
    <source>
        <dbReference type="ARBA" id="ARBA00004123"/>
    </source>
</evidence>
<evidence type="ECO:0000313" key="9">
    <source>
        <dbReference type="EMBL" id="KRK05014.1"/>
    </source>
</evidence>
<dbReference type="Proteomes" id="UP000002282">
    <property type="component" value="Chromosome 4"/>
</dbReference>
<dbReference type="Pfam" id="PF15951">
    <property type="entry name" value="MITF_TFEB_C_3_N"/>
    <property type="match status" value="1"/>
</dbReference>
<dbReference type="Pfam" id="PF00010">
    <property type="entry name" value="HLH"/>
    <property type="match status" value="1"/>
</dbReference>
<reference evidence="9 10" key="2">
    <citation type="journal article" date="2007" name="PLoS Biol.">
        <title>Principles of genome evolution in the Drosophila melanogaster species group.</title>
        <authorList>
            <person name="Ranz J.M."/>
            <person name="Maurin D."/>
            <person name="Chan Y.S."/>
            <person name="von Grotthuss M."/>
            <person name="Hillier L.W."/>
            <person name="Roote J."/>
            <person name="Ashburner M."/>
            <person name="Bergman C.M."/>
        </authorList>
    </citation>
    <scope>NUCLEOTIDE SEQUENCE [LARGE SCALE GENOMIC DNA]</scope>
    <source>
        <strain evidence="10">Tai18E2 / Tucson 14021-0261.01</strain>
    </source>
</reference>
<dbReference type="InterPro" id="IPR031867">
    <property type="entry name" value="MiT/TFE_N"/>
</dbReference>
<dbReference type="Gene3D" id="4.10.280.10">
    <property type="entry name" value="Helix-loop-helix DNA-binding domain"/>
    <property type="match status" value="1"/>
</dbReference>
<dbReference type="GO" id="GO:0001228">
    <property type="term" value="F:DNA-binding transcription activator activity, RNA polymerase II-specific"/>
    <property type="evidence" value="ECO:0007669"/>
    <property type="project" value="EnsemblMetazoa"/>
</dbReference>
<dbReference type="InterPro" id="IPR011598">
    <property type="entry name" value="bHLH_dom"/>
</dbReference>
<organism evidence="9 10">
    <name type="scientific">Drosophila yakuba</name>
    <name type="common">Fruit fly</name>
    <dbReference type="NCBI Taxonomy" id="7245"/>
    <lineage>
        <taxon>Eukaryota</taxon>
        <taxon>Metazoa</taxon>
        <taxon>Ecdysozoa</taxon>
        <taxon>Arthropoda</taxon>
        <taxon>Hexapoda</taxon>
        <taxon>Insecta</taxon>
        <taxon>Pterygota</taxon>
        <taxon>Neoptera</taxon>
        <taxon>Endopterygota</taxon>
        <taxon>Diptera</taxon>
        <taxon>Brachycera</taxon>
        <taxon>Muscomorpha</taxon>
        <taxon>Ephydroidea</taxon>
        <taxon>Drosophilidae</taxon>
        <taxon>Drosophila</taxon>
        <taxon>Sophophora</taxon>
    </lineage>
</organism>
<sequence length="843" mass="93398">MFSCWTKRYIPSSIEEKTTDKVSSMSKNISTEVKMDKKEMVAPIIEKHVPEFQDFLKRVQTLQMSHNDLVNQPNICSSMDIEVGEEAPTTSYADNIDKCPLSVLRTSDCNCVPLGMTNIRVTVGIDKDLEMILEMDPSIVDLGDISIAETAEPRIVGLPPLSGGPTFKTATPTSRTQLKLQLQREQHQQQQMMIQQQTLDTALDPKMHLLFGSGQGPMESEFIDSGSTSACGSGSSSLEQMSQLVQMDNLIDSSSAVKLKVPLQSIGVDVPPQVLQVSTVLENPTRYHVIQKQKNQVRQYLSESFKPSMWGCHTSEIKLANNSASTGNLQSSSLQKGTCDPLERTDRFECERSVSAKRIMPSDDAMPISPFGGSFVRCDDIDPNESTILGGNNQCSGEPENAHKTTQLGFVKANSGLSSTRSSSGIVNSIRISSAASSLQSNSAPISPSLSSVATSLSELPSFDSDADDIFDDILQNDSFNFDKNFNSELSIKQEPQNLTDAEMNALAKDRQKKDNHNMIERRRRFNINDRIKELGTLLPKGSDAFYEVVRDIRPNKGTILKSSVDYIKCLKHEVTRLRQNEIRQRQVELQNRKLMSRIKELEMQAKSHGISLSDYNLTSVSAPAQPNTYLKSFSLSPSVSRSRRSLFDIPVEKKMQVINGNDVNLGMNQIDEFMEDCKYAVQGGDPMLSSHSQLQSAPQSPSSKQLNCASFEPKNFSEADESPFRGKSNLVSDDCCGISCSASCFNQHQLPTREGHPNHSHHTRIREIHSLSDSLQNSEFGRIEHCDDPLLPSSHRPLGTLEEDKHNSVDMSAVMVNDSFSSLVDDNSETTILTSDTLDIEL</sequence>
<dbReference type="SMART" id="SM00353">
    <property type="entry name" value="HLH"/>
    <property type="match status" value="1"/>
</dbReference>
<evidence type="ECO:0000313" key="10">
    <source>
        <dbReference type="Proteomes" id="UP000002282"/>
    </source>
</evidence>
<evidence type="ECO:0000256" key="6">
    <source>
        <dbReference type="ARBA" id="ARBA00023242"/>
    </source>
</evidence>
<dbReference type="GO" id="GO:0046983">
    <property type="term" value="F:protein dimerization activity"/>
    <property type="evidence" value="ECO:0007669"/>
    <property type="project" value="InterPro"/>
</dbReference>
<dbReference type="GO" id="GO:0007560">
    <property type="term" value="P:imaginal disc morphogenesis"/>
    <property type="evidence" value="ECO:0007669"/>
    <property type="project" value="EnsemblMetazoa"/>
</dbReference>
<dbReference type="AlphaFoldDB" id="A0A0R1E710"/>
<evidence type="ECO:0000256" key="7">
    <source>
        <dbReference type="SAM" id="MobiDB-lite"/>
    </source>
</evidence>
<keyword evidence="3" id="KW-0805">Transcription regulation</keyword>
<gene>
    <name evidence="9" type="primary">Dyak\GE14571</name>
    <name evidence="9" type="synonym">dyak_GLEANR_14689</name>
    <name evidence="9" type="synonym">GE14571</name>
    <name evidence="9" type="ORF">Dyak_GE14571</name>
</gene>
<dbReference type="GO" id="GO:0007040">
    <property type="term" value="P:lysosome organization"/>
    <property type="evidence" value="ECO:0007669"/>
    <property type="project" value="EnsemblMetazoa"/>
</dbReference>
<feature type="region of interest" description="Disordered" evidence="7">
    <location>
        <begin position="689"/>
        <end position="709"/>
    </location>
</feature>
<feature type="compositionally biased region" description="Low complexity" evidence="7">
    <location>
        <begin position="689"/>
        <end position="707"/>
    </location>
</feature>
<dbReference type="GO" id="GO:0009267">
    <property type="term" value="P:cellular response to starvation"/>
    <property type="evidence" value="ECO:0007669"/>
    <property type="project" value="EnsemblMetazoa"/>
</dbReference>
<dbReference type="PANTHER" id="PTHR45776">
    <property type="entry name" value="MIP04163P"/>
    <property type="match status" value="1"/>
</dbReference>
<protein>
    <submittedName>
        <fullName evidence="9">Uncharacterized protein, isoform D</fullName>
    </submittedName>
</protein>
<keyword evidence="10" id="KW-1185">Reference proteome</keyword>
<keyword evidence="6" id="KW-0539">Nucleus</keyword>
<evidence type="ECO:0000259" key="8">
    <source>
        <dbReference type="PROSITE" id="PS50888"/>
    </source>
</evidence>
<dbReference type="InterPro" id="IPR036638">
    <property type="entry name" value="HLH_DNA-bd_sf"/>
</dbReference>
<proteinExistence type="inferred from homology"/>
<name>A0A0R1E710_DROYA</name>
<evidence type="ECO:0000256" key="5">
    <source>
        <dbReference type="ARBA" id="ARBA00023163"/>
    </source>
</evidence>
<dbReference type="CDD" id="cd11397">
    <property type="entry name" value="bHLHzip_MITF_like"/>
    <property type="match status" value="1"/>
</dbReference>
<dbReference type="GO" id="GO:0001745">
    <property type="term" value="P:compound eye morphogenesis"/>
    <property type="evidence" value="ECO:0007669"/>
    <property type="project" value="EnsemblMetazoa"/>
</dbReference>
<keyword evidence="4" id="KW-0238">DNA-binding</keyword>
<evidence type="ECO:0000256" key="3">
    <source>
        <dbReference type="ARBA" id="ARBA00023015"/>
    </source>
</evidence>
<dbReference type="GO" id="GO:0000978">
    <property type="term" value="F:RNA polymerase II cis-regulatory region sequence-specific DNA binding"/>
    <property type="evidence" value="ECO:0007669"/>
    <property type="project" value="TreeGrafter"/>
</dbReference>
<dbReference type="EMBL" id="CM000161">
    <property type="protein sequence ID" value="KRK05014.1"/>
    <property type="molecule type" value="Genomic_DNA"/>
</dbReference>
<dbReference type="PANTHER" id="PTHR45776:SF2">
    <property type="entry name" value="MIP04163P"/>
    <property type="match status" value="1"/>
</dbReference>
<dbReference type="PROSITE" id="PS50888">
    <property type="entry name" value="BHLH"/>
    <property type="match status" value="1"/>
</dbReference>
<dbReference type="OrthoDB" id="6242697at2759"/>
<dbReference type="GO" id="GO:0005634">
    <property type="term" value="C:nucleus"/>
    <property type="evidence" value="ECO:0007669"/>
    <property type="project" value="UniProtKB-SubCell"/>
</dbReference>
<dbReference type="GO" id="GO:0016042">
    <property type="term" value="P:lipid catabolic process"/>
    <property type="evidence" value="ECO:0007669"/>
    <property type="project" value="EnsemblMetazoa"/>
</dbReference>
<comment type="subcellular location">
    <subcellularLocation>
        <location evidence="1">Nucleus</location>
    </subcellularLocation>
</comment>